<proteinExistence type="predicted"/>
<keyword evidence="2" id="KW-1185">Reference proteome</keyword>
<name>A0ABY5DJX7_9GAMM</name>
<accession>A0ABY5DJX7</accession>
<protein>
    <submittedName>
        <fullName evidence="1">Uncharacterized protein</fullName>
    </submittedName>
</protein>
<evidence type="ECO:0000313" key="2">
    <source>
        <dbReference type="Proteomes" id="UP001055955"/>
    </source>
</evidence>
<dbReference type="RefSeq" id="WP_258567910.1">
    <property type="nucleotide sequence ID" value="NZ_CP092900.1"/>
</dbReference>
<dbReference type="Proteomes" id="UP001055955">
    <property type="component" value="Chromosome"/>
</dbReference>
<sequence length="245" mass="28102">MQDYDRNTLLKNAIHHHVSLVAYTQFLLNLQKQKNNVKRFYHLAKSQLAGIATMLASSKKRRQVTHKLILNLQGVTNDLACLFEKESEPTQKQIQEIFIKHGIDLSFLSQNNIDVHDFAEFVVDLSETLRKRQINGTLPLNPEEQAEAMTHEAITLIKTRYLKLERIIYHIPVFIKQVGSQSELHTIAVEVKTVLACEITETIKTTCQENCSALALPNEHNRLIHHSKDAYKESLVIIERQTQSA</sequence>
<reference evidence="1 2" key="1">
    <citation type="journal article" date="2022" name="Nat. Microbiol.">
        <title>The microbiome of a bacterivorous marine choanoflagellate contains a resource-demanding obligate bacterial associate.</title>
        <authorList>
            <person name="Needham D.M."/>
            <person name="Poirier C."/>
            <person name="Bachy C."/>
            <person name="George E.E."/>
            <person name="Wilken S."/>
            <person name="Yung C.C.M."/>
            <person name="Limardo A.J."/>
            <person name="Morando M."/>
            <person name="Sudek L."/>
            <person name="Malmstrom R.R."/>
            <person name="Keeling P.J."/>
            <person name="Santoro A.E."/>
            <person name="Worden A.Z."/>
        </authorList>
    </citation>
    <scope>NUCLEOTIDE SEQUENCE [LARGE SCALE GENOMIC DNA]</scope>
    <source>
        <strain evidence="1 2">Comchoano-1</strain>
    </source>
</reference>
<dbReference type="EMBL" id="CP092900">
    <property type="protein sequence ID" value="UTC24127.1"/>
    <property type="molecule type" value="Genomic_DNA"/>
</dbReference>
<organism evidence="1 2">
    <name type="scientific">Candidatus Comchoanobacter bicostacola</name>
    <dbReference type="NCBI Taxonomy" id="2919598"/>
    <lineage>
        <taxon>Bacteria</taxon>
        <taxon>Pseudomonadati</taxon>
        <taxon>Pseudomonadota</taxon>
        <taxon>Gammaproteobacteria</taxon>
        <taxon>Candidatus Comchoanobacterales</taxon>
        <taxon>Candidatus Comchoanobacteraceae</taxon>
        <taxon>Candidatus Comchoanobacter</taxon>
    </lineage>
</organism>
<evidence type="ECO:0000313" key="1">
    <source>
        <dbReference type="EMBL" id="UTC24127.1"/>
    </source>
</evidence>
<gene>
    <name evidence="1" type="ORF">MMH89_02665</name>
</gene>